<reference evidence="1 2" key="1">
    <citation type="journal article" date="2016" name="Nat. Commun.">
        <title>Thousands of microbial genomes shed light on interconnected biogeochemical processes in an aquifer system.</title>
        <authorList>
            <person name="Anantharaman K."/>
            <person name="Brown C.T."/>
            <person name="Hug L.A."/>
            <person name="Sharon I."/>
            <person name="Castelle C.J."/>
            <person name="Probst A.J."/>
            <person name="Thomas B.C."/>
            <person name="Singh A."/>
            <person name="Wilkins M.J."/>
            <person name="Karaoz U."/>
            <person name="Brodie E.L."/>
            <person name="Williams K.H."/>
            <person name="Hubbard S.S."/>
            <person name="Banfield J.F."/>
        </authorList>
    </citation>
    <scope>NUCLEOTIDE SEQUENCE [LARGE SCALE GENOMIC DNA]</scope>
</reference>
<name>A0A1G2E312_9BACT</name>
<dbReference type="Proteomes" id="UP000177360">
    <property type="component" value="Unassembled WGS sequence"/>
</dbReference>
<protein>
    <submittedName>
        <fullName evidence="1">Uncharacterized protein</fullName>
    </submittedName>
</protein>
<dbReference type="EMBL" id="MHLZ01000025">
    <property type="protein sequence ID" value="OGZ19641.1"/>
    <property type="molecule type" value="Genomic_DNA"/>
</dbReference>
<accession>A0A1G2E312</accession>
<proteinExistence type="predicted"/>
<dbReference type="AlphaFoldDB" id="A0A1G2E312"/>
<sequence>MPRRLPTNKTKEHKMIILAVDDYFGNGCSPADKKLKTNICLWLMRRKRGVSLSDEQKEAVAIVRDNLNDKIYRNNLCCAL</sequence>
<evidence type="ECO:0000313" key="1">
    <source>
        <dbReference type="EMBL" id="OGZ19641.1"/>
    </source>
</evidence>
<organism evidence="1 2">
    <name type="scientific">Candidatus Nealsonbacteria bacterium RIFCSPHIGHO2_01_FULL_38_55</name>
    <dbReference type="NCBI Taxonomy" id="1801664"/>
    <lineage>
        <taxon>Bacteria</taxon>
        <taxon>Candidatus Nealsoniibacteriota</taxon>
    </lineage>
</organism>
<comment type="caution">
    <text evidence="1">The sequence shown here is derived from an EMBL/GenBank/DDBJ whole genome shotgun (WGS) entry which is preliminary data.</text>
</comment>
<evidence type="ECO:0000313" key="2">
    <source>
        <dbReference type="Proteomes" id="UP000177360"/>
    </source>
</evidence>
<gene>
    <name evidence="1" type="ORF">A2626_02815</name>
</gene>